<evidence type="ECO:0000256" key="1">
    <source>
        <dbReference type="SAM" id="MobiDB-lite"/>
    </source>
</evidence>
<dbReference type="GO" id="GO:0005886">
    <property type="term" value="C:plasma membrane"/>
    <property type="evidence" value="ECO:0007669"/>
    <property type="project" value="TreeGrafter"/>
</dbReference>
<keyword evidence="4" id="KW-1185">Reference proteome</keyword>
<feature type="domain" description="AIR9-like A9" evidence="2">
    <location>
        <begin position="298"/>
        <end position="366"/>
    </location>
</feature>
<dbReference type="Pfam" id="PF23197">
    <property type="entry name" value="IG_AIR9"/>
    <property type="match status" value="2"/>
</dbReference>
<protein>
    <recommendedName>
        <fullName evidence="2">AIR9-like A9 domain-containing protein</fullName>
    </recommendedName>
</protein>
<sequence length="438" mass="49099">MVCSSKPTSSTASSGPTLPMLFSLRPAALTSTATPPSTPPSTTPSPPSTFLSLSLPPTLFSLSLSLSLLGERQQYDQISQKHTPHRVSRKSYRFVFGQGVKVSRKSNRFAWVRHSGGLEMVRPSENWERLVRATLRREKLRHDGRGGHERAPIGIAGSMPPSLTRETNIDLILPAANEIQSEDPNVARIRMHMYCLGRLVGSNGSDPYVAGPCVPRNPTTLPSEEARFSAFVSCRPSPLDTTQLWTSCVHWNAFESILSPLSLSLIHFHGILYSTFRFLLEQWRDQFPPGYLPKEVSIDKPFEEDACCCHFNFVTEKTGSSNWDLVLKYQWFVGERTPSNFIAIPEAAGEVYLPKHEDIGRILKVEIVHTSPCWDRVSYNICYFITSFTCWLKRRWNSSPVVIAGADDEQYQLTLDDVDSCLVVMYTPVTEEGVKGEP</sequence>
<dbReference type="PANTHER" id="PTHR31149:SF11">
    <property type="entry name" value="187-KDA MICROTUBULE-ASSOCIATED PROTEIN AIR9"/>
    <property type="match status" value="1"/>
</dbReference>
<organism evidence="3 4">
    <name type="scientific">Rhododendron griersonianum</name>
    <dbReference type="NCBI Taxonomy" id="479676"/>
    <lineage>
        <taxon>Eukaryota</taxon>
        <taxon>Viridiplantae</taxon>
        <taxon>Streptophyta</taxon>
        <taxon>Embryophyta</taxon>
        <taxon>Tracheophyta</taxon>
        <taxon>Spermatophyta</taxon>
        <taxon>Magnoliopsida</taxon>
        <taxon>eudicotyledons</taxon>
        <taxon>Gunneridae</taxon>
        <taxon>Pentapetalae</taxon>
        <taxon>asterids</taxon>
        <taxon>Ericales</taxon>
        <taxon>Ericaceae</taxon>
        <taxon>Ericoideae</taxon>
        <taxon>Rhodoreae</taxon>
        <taxon>Rhododendron</taxon>
    </lineage>
</organism>
<evidence type="ECO:0000313" key="4">
    <source>
        <dbReference type="Proteomes" id="UP000823749"/>
    </source>
</evidence>
<feature type="compositionally biased region" description="Pro residues" evidence="1">
    <location>
        <begin position="36"/>
        <end position="47"/>
    </location>
</feature>
<evidence type="ECO:0000259" key="2">
    <source>
        <dbReference type="Pfam" id="PF23197"/>
    </source>
</evidence>
<feature type="region of interest" description="Disordered" evidence="1">
    <location>
        <begin position="30"/>
        <end position="50"/>
    </location>
</feature>
<comment type="caution">
    <text evidence="3">The sequence shown here is derived from an EMBL/GenBank/DDBJ whole genome shotgun (WGS) entry which is preliminary data.</text>
</comment>
<dbReference type="PANTHER" id="PTHR31149">
    <property type="entry name" value="EXPRESSED PROTEIN"/>
    <property type="match status" value="1"/>
</dbReference>
<dbReference type="EMBL" id="JACTNZ010000006">
    <property type="protein sequence ID" value="KAG5545005.1"/>
    <property type="molecule type" value="Genomic_DNA"/>
</dbReference>
<reference evidence="3 4" key="1">
    <citation type="submission" date="2020-08" db="EMBL/GenBank/DDBJ databases">
        <title>Plant Genome Project.</title>
        <authorList>
            <person name="Zhang R.-G."/>
        </authorList>
    </citation>
    <scope>NUCLEOTIDE SEQUENCE [LARGE SCALE GENOMIC DNA]</scope>
    <source>
        <strain evidence="3">WSP0</strain>
        <tissue evidence="3">Leaf</tissue>
    </source>
</reference>
<gene>
    <name evidence="3" type="ORF">RHGRI_017462</name>
</gene>
<accession>A0AAV6JXX9</accession>
<proteinExistence type="predicted"/>
<dbReference type="GO" id="GO:0009506">
    <property type="term" value="C:plasmodesma"/>
    <property type="evidence" value="ECO:0007669"/>
    <property type="project" value="TreeGrafter"/>
</dbReference>
<dbReference type="InterPro" id="IPR056284">
    <property type="entry name" value="AIR9-like_A9"/>
</dbReference>
<dbReference type="Proteomes" id="UP000823749">
    <property type="component" value="Chromosome 6"/>
</dbReference>
<feature type="domain" description="AIR9-like A9" evidence="2">
    <location>
        <begin position="387"/>
        <end position="438"/>
    </location>
</feature>
<evidence type="ECO:0000313" key="3">
    <source>
        <dbReference type="EMBL" id="KAG5545005.1"/>
    </source>
</evidence>
<name>A0AAV6JXX9_9ERIC</name>
<dbReference type="AlphaFoldDB" id="A0AAV6JXX9"/>